<evidence type="ECO:0000313" key="3">
    <source>
        <dbReference type="Proteomes" id="UP000529795"/>
    </source>
</evidence>
<dbReference type="Gene3D" id="2.10.260.10">
    <property type="match status" value="1"/>
</dbReference>
<dbReference type="InterPro" id="IPR037914">
    <property type="entry name" value="SpoVT-AbrB_sf"/>
</dbReference>
<sequence length="93" mass="10641">MNDMAKVIRSGGGQSVELPEGYRFEGEEVRIHREGERIVLEPADLELDPETGLTIRELRALVTEAEDESGDAEWDTQTMLREFRAEFDASRRM</sequence>
<evidence type="ECO:0000256" key="1">
    <source>
        <dbReference type="SAM" id="MobiDB-lite"/>
    </source>
</evidence>
<dbReference type="RefSeq" id="WP_183983759.1">
    <property type="nucleotide sequence ID" value="NZ_JACIEV010000004.1"/>
</dbReference>
<dbReference type="AlphaFoldDB" id="A0A840F3A8"/>
<evidence type="ECO:0000313" key="2">
    <source>
        <dbReference type="EMBL" id="MBB4153823.1"/>
    </source>
</evidence>
<organism evidence="2 3">
    <name type="scientific">Sphingomonas jinjuensis</name>
    <dbReference type="NCBI Taxonomy" id="535907"/>
    <lineage>
        <taxon>Bacteria</taxon>
        <taxon>Pseudomonadati</taxon>
        <taxon>Pseudomonadota</taxon>
        <taxon>Alphaproteobacteria</taxon>
        <taxon>Sphingomonadales</taxon>
        <taxon>Sphingomonadaceae</taxon>
        <taxon>Sphingomonas</taxon>
    </lineage>
</organism>
<dbReference type="SUPFAM" id="SSF89447">
    <property type="entry name" value="AbrB/MazE/MraZ-like"/>
    <property type="match status" value="1"/>
</dbReference>
<comment type="caution">
    <text evidence="2">The sequence shown here is derived from an EMBL/GenBank/DDBJ whole genome shotgun (WGS) entry which is preliminary data.</text>
</comment>
<reference evidence="2 3" key="1">
    <citation type="submission" date="2020-08" db="EMBL/GenBank/DDBJ databases">
        <title>Genomic Encyclopedia of Type Strains, Phase IV (KMG-IV): sequencing the most valuable type-strain genomes for metagenomic binning, comparative biology and taxonomic classification.</title>
        <authorList>
            <person name="Goeker M."/>
        </authorList>
    </citation>
    <scope>NUCLEOTIDE SEQUENCE [LARGE SCALE GENOMIC DNA]</scope>
    <source>
        <strain evidence="2 3">YC6723</strain>
    </source>
</reference>
<accession>A0A840F3A8</accession>
<dbReference type="Proteomes" id="UP000529795">
    <property type="component" value="Unassembled WGS sequence"/>
</dbReference>
<name>A0A840F3A8_9SPHN</name>
<proteinExistence type="predicted"/>
<gene>
    <name evidence="2" type="ORF">GGQ80_001729</name>
</gene>
<protein>
    <submittedName>
        <fullName evidence="2">Virulence-associated protein VagC</fullName>
    </submittedName>
</protein>
<keyword evidence="3" id="KW-1185">Reference proteome</keyword>
<dbReference type="EMBL" id="JACIEV010000004">
    <property type="protein sequence ID" value="MBB4153823.1"/>
    <property type="molecule type" value="Genomic_DNA"/>
</dbReference>
<feature type="region of interest" description="Disordered" evidence="1">
    <location>
        <begin position="1"/>
        <end position="20"/>
    </location>
</feature>